<keyword evidence="6" id="KW-0175">Coiled coil</keyword>
<dbReference type="GO" id="GO:0003676">
    <property type="term" value="F:nucleic acid binding"/>
    <property type="evidence" value="ECO:0007669"/>
    <property type="project" value="InterPro"/>
</dbReference>
<dbReference type="PANTHER" id="PTHR33841">
    <property type="entry name" value="DNA METHYLTRANSFERASE YEEA-RELATED"/>
    <property type="match status" value="1"/>
</dbReference>
<reference evidence="8" key="1">
    <citation type="submission" date="2019-11" db="EMBL/GenBank/DDBJ databases">
        <title>Comparative genomics of photobacteria reveal adaptation to distinct habitats.</title>
        <authorList>
            <person name="Fuertes-Perez S."/>
            <person name="Hilgarth M."/>
            <person name="Vogel R.F."/>
        </authorList>
    </citation>
    <scope>NUCLEOTIDE SEQUENCE</scope>
    <source>
        <strain evidence="8">TMW2.2145</strain>
    </source>
</reference>
<keyword evidence="3" id="KW-0808">Transferase</keyword>
<dbReference type="NCBIfam" id="NF033452">
    <property type="entry name" value="BREX_1_MTaseX"/>
    <property type="match status" value="1"/>
</dbReference>
<dbReference type="SUPFAM" id="SSF53335">
    <property type="entry name" value="S-adenosyl-L-methionine-dependent methyltransferases"/>
    <property type="match status" value="1"/>
</dbReference>
<evidence type="ECO:0000259" key="7">
    <source>
        <dbReference type="Pfam" id="PF07669"/>
    </source>
</evidence>
<dbReference type="PROSITE" id="PS00092">
    <property type="entry name" value="N6_MTASE"/>
    <property type="match status" value="1"/>
</dbReference>
<evidence type="ECO:0000313" key="9">
    <source>
        <dbReference type="Proteomes" id="UP000813876"/>
    </source>
</evidence>
<organism evidence="8 9">
    <name type="scientific">Photobacterium phosphoreum</name>
    <dbReference type="NCBI Taxonomy" id="659"/>
    <lineage>
        <taxon>Bacteria</taxon>
        <taxon>Pseudomonadati</taxon>
        <taxon>Pseudomonadota</taxon>
        <taxon>Gammaproteobacteria</taxon>
        <taxon>Vibrionales</taxon>
        <taxon>Vibrionaceae</taxon>
        <taxon>Photobacterium</taxon>
    </lineage>
</organism>
<dbReference type="PRINTS" id="PR00507">
    <property type="entry name" value="N12N6MTFRASE"/>
</dbReference>
<feature type="coiled-coil region" evidence="6">
    <location>
        <begin position="1186"/>
        <end position="1213"/>
    </location>
</feature>
<dbReference type="Proteomes" id="UP000813876">
    <property type="component" value="Unassembled WGS sequence"/>
</dbReference>
<accession>A0AAW4ZT59</accession>
<dbReference type="InterPro" id="IPR002052">
    <property type="entry name" value="DNA_methylase_N6_adenine_CS"/>
</dbReference>
<dbReference type="InterPro" id="IPR011639">
    <property type="entry name" value="MethylTrfase_TaqI-like_dom"/>
</dbReference>
<evidence type="ECO:0000256" key="1">
    <source>
        <dbReference type="ARBA" id="ARBA00011900"/>
    </source>
</evidence>
<evidence type="ECO:0000256" key="4">
    <source>
        <dbReference type="ARBA" id="ARBA00022691"/>
    </source>
</evidence>
<protein>
    <recommendedName>
        <fullName evidence="1">site-specific DNA-methyltransferase (adenine-specific)</fullName>
        <ecNumber evidence="1">2.1.1.72</ecNumber>
    </recommendedName>
</protein>
<evidence type="ECO:0000313" key="8">
    <source>
        <dbReference type="EMBL" id="MCF2301072.1"/>
    </source>
</evidence>
<evidence type="ECO:0000256" key="5">
    <source>
        <dbReference type="ARBA" id="ARBA00047942"/>
    </source>
</evidence>
<dbReference type="RefSeq" id="WP_232580804.1">
    <property type="nucleotide sequence ID" value="NZ_WMCP01000003.1"/>
</dbReference>
<dbReference type="Gene3D" id="3.40.50.150">
    <property type="entry name" value="Vaccinia Virus protein VP39"/>
    <property type="match status" value="1"/>
</dbReference>
<comment type="caution">
    <text evidence="8">The sequence shown here is derived from an EMBL/GenBank/DDBJ whole genome shotgun (WGS) entry which is preliminary data.</text>
</comment>
<evidence type="ECO:0000256" key="3">
    <source>
        <dbReference type="ARBA" id="ARBA00022679"/>
    </source>
</evidence>
<keyword evidence="2" id="KW-0489">Methyltransferase</keyword>
<dbReference type="GO" id="GO:0032259">
    <property type="term" value="P:methylation"/>
    <property type="evidence" value="ECO:0007669"/>
    <property type="project" value="UniProtKB-KW"/>
</dbReference>
<dbReference type="GO" id="GO:0006304">
    <property type="term" value="P:DNA modification"/>
    <property type="evidence" value="ECO:0007669"/>
    <property type="project" value="InterPro"/>
</dbReference>
<dbReference type="AlphaFoldDB" id="A0AAW4ZT59"/>
<gene>
    <name evidence="8" type="primary">pglX</name>
    <name evidence="8" type="ORF">GLP33_04920</name>
</gene>
<proteinExistence type="predicted"/>
<dbReference type="InterPro" id="IPR047939">
    <property type="entry name" value="BREX_1_PglX"/>
</dbReference>
<dbReference type="InterPro" id="IPR050953">
    <property type="entry name" value="N4_N6_ade-DNA_methylase"/>
</dbReference>
<keyword evidence="4" id="KW-0949">S-adenosyl-L-methionine</keyword>
<comment type="catalytic activity">
    <reaction evidence="5">
        <text>a 2'-deoxyadenosine in DNA + S-adenosyl-L-methionine = an N(6)-methyl-2'-deoxyadenosine in DNA + S-adenosyl-L-homocysteine + H(+)</text>
        <dbReference type="Rhea" id="RHEA:15197"/>
        <dbReference type="Rhea" id="RHEA-COMP:12418"/>
        <dbReference type="Rhea" id="RHEA-COMP:12419"/>
        <dbReference type="ChEBI" id="CHEBI:15378"/>
        <dbReference type="ChEBI" id="CHEBI:57856"/>
        <dbReference type="ChEBI" id="CHEBI:59789"/>
        <dbReference type="ChEBI" id="CHEBI:90615"/>
        <dbReference type="ChEBI" id="CHEBI:90616"/>
        <dbReference type="EC" id="2.1.1.72"/>
    </reaction>
</comment>
<sequence>MNTNKLKAYAPKARLAFMDAVTKRAAHLGLYADRIADMTIDGDSAIIEGRVFTREQGQQRNQLVNRIKALGTTNDKLVLKDGFNQFINETAFTWFNRFTAIRYMEVNEYLDHGYRVLSNGVNAEFGQGFEILPHAADVADDLGLNKSDIVDMLLDGNKEEELYRAILLGQCHQLSEAMSFMFEKLDDSTELLLPDNLTKTDSLLKSLINDIPEDNWKDSETGKGQIEVIGWLYQFYISEHKDAVIGKVVKREDIPAATQLFTPNWIVKYLVQNSLGRQWLATYPDSELKEKMEYYITPAEQSDDVIEQLKAITPTSIEPEQIKVLDPACGSGHILVEVYEVLREIYLERGYRPREIPELILTKNIYGLDIDDRAAQMAAFAVLMKAREDDKRIFSRDIKLNIHSIQSTENLNINQLWADLDLDGNKQSGTMDDLFADPQLELVEASAENKVYLDLLHYLKEQFIDAKNLGSLIDVDSQYQESLTKLQEKLVDKAQDSEPIAKKTAEVLLPIVEQSIVLVTKYDVAVANPPYMGSKGMNAALKDFAKKSFPNSKSDLFAIFMERVFNFLKEDGYNAQVNMQSWMFLSSFEKMRESLLDTKTFITMAHLGARAFGQISGEVVQTTAWVINKGFNNGYQPTFIRLVDGNETSKKQSLLEREHLFTSTNQENFKLIPGCPIAYWVTPTIRGAFEAGKPLSRTTPVAVGLQTGSNELFVRYWPEIPIDKFGIGLTNRECAKKSAKKWFPYNKGGEFRKWYGNNDYVVNWENDGSEIKNFTDDRGNVRSRPQNTEFYFRKSITWSFVSSTSFGGRYSDSGAIFDVGGSSAFPSEEDSLWITGLLCSKQAFQFMKIMNPTLNFQVGNVALLPVIESALKPHKAKLNQLCENLISIHKNDWNRFEQSWNFNSNPLVQLCENSIQHAFNKRVLLDKETINNVIRQEEEVNKIFIDTYSISDDISPLISEQEVTLLANPLYRYSTGEIFNRFQSETIVELISYSLGCSMGRYSLDREGLVYAHSGNNGFKELVVEGAYNTFPADDDGIVPLADEDWVFEDDATTRFREFVKTVWGEEHLQENLDFVAESLCLNAIKPLSGKKGQGESSMDTIRRYFATQFFKDHMKTYKKRPIYWLFSSGKEKAFECLVYLHRYNESTLSRMRTEYVTPLMGKLESRKNILEDSKATATGAELRAIDKELKTIDKKQAELVKFDEELKHLAEMKISIDLDDGVKVNYGKFGNLLADVKGIHGKAPEKIK</sequence>
<dbReference type="InterPro" id="IPR029063">
    <property type="entry name" value="SAM-dependent_MTases_sf"/>
</dbReference>
<feature type="domain" description="Type II methyltransferase M.TaqI-like" evidence="7">
    <location>
        <begin position="363"/>
        <end position="609"/>
    </location>
</feature>
<evidence type="ECO:0000256" key="2">
    <source>
        <dbReference type="ARBA" id="ARBA00022603"/>
    </source>
</evidence>
<dbReference type="EC" id="2.1.1.72" evidence="1"/>
<dbReference type="Pfam" id="PF07669">
    <property type="entry name" value="Eco57I"/>
    <property type="match status" value="1"/>
</dbReference>
<evidence type="ECO:0000256" key="6">
    <source>
        <dbReference type="SAM" id="Coils"/>
    </source>
</evidence>
<dbReference type="PANTHER" id="PTHR33841:SF1">
    <property type="entry name" value="DNA METHYLTRANSFERASE A"/>
    <property type="match status" value="1"/>
</dbReference>
<dbReference type="EMBL" id="WMCP01000003">
    <property type="protein sequence ID" value="MCF2301072.1"/>
    <property type="molecule type" value="Genomic_DNA"/>
</dbReference>
<dbReference type="GO" id="GO:0009007">
    <property type="term" value="F:site-specific DNA-methyltransferase (adenine-specific) activity"/>
    <property type="evidence" value="ECO:0007669"/>
    <property type="project" value="UniProtKB-EC"/>
</dbReference>
<name>A0AAW4ZT59_PHOPO</name>